<name>A0A921TBJ4_9RHOB</name>
<dbReference type="AlphaFoldDB" id="A0A921TBJ4"/>
<feature type="non-terminal residue" evidence="1">
    <location>
        <position position="1"/>
    </location>
</feature>
<proteinExistence type="predicted"/>
<keyword evidence="2" id="KW-1185">Reference proteome</keyword>
<dbReference type="EMBL" id="APKE01000128">
    <property type="protein sequence ID" value="KAF0674338.1"/>
    <property type="molecule type" value="Genomic_DNA"/>
</dbReference>
<evidence type="ECO:0000313" key="2">
    <source>
        <dbReference type="Proteomes" id="UP000698242"/>
    </source>
</evidence>
<dbReference type="Proteomes" id="UP000698242">
    <property type="component" value="Unassembled WGS sequence"/>
</dbReference>
<comment type="caution">
    <text evidence="1">The sequence shown here is derived from an EMBL/GenBank/DDBJ whole genome shotgun (WGS) entry which is preliminary data.</text>
</comment>
<evidence type="ECO:0000313" key="1">
    <source>
        <dbReference type="EMBL" id="KAF0674338.1"/>
    </source>
</evidence>
<reference evidence="1" key="1">
    <citation type="submission" date="2013-03" db="EMBL/GenBank/DDBJ databases">
        <title>Genome Sequence of the Profundibacterium mesophilum strain KAUST100406-0324T from Red Sea, a novel genus in the family Rhodobacteraceae.</title>
        <authorList>
            <person name="Essack M."/>
            <person name="Alam I."/>
            <person name="Lafi F."/>
            <person name="Alawi W."/>
            <person name="Kamanu F."/>
            <person name="Al-Suwailem A."/>
            <person name="Lee O.O."/>
            <person name="Xu Y."/>
            <person name="Bajic V."/>
            <person name="Qian P.-Y."/>
            <person name="Archer J."/>
        </authorList>
    </citation>
    <scope>NUCLEOTIDE SEQUENCE</scope>
    <source>
        <strain evidence="1">KAUST100406-0324</strain>
    </source>
</reference>
<sequence length="67" mass="8097">GSILMAHWQNYLWDVMKSSPYWPQLAGRFELVPSGWKQIFFWTENHVRETVEGKYMTLNLYNGDNWE</sequence>
<organism evidence="1 2">
    <name type="scientific">Profundibacterium mesophilum KAUST100406-0324</name>
    <dbReference type="NCBI Taxonomy" id="1037889"/>
    <lineage>
        <taxon>Bacteria</taxon>
        <taxon>Pseudomonadati</taxon>
        <taxon>Pseudomonadota</taxon>
        <taxon>Alphaproteobacteria</taxon>
        <taxon>Rhodobacterales</taxon>
        <taxon>Roseobacteraceae</taxon>
        <taxon>Profundibacterium</taxon>
    </lineage>
</organism>
<dbReference type="OrthoDB" id="7783360at2"/>
<dbReference type="RefSeq" id="WP_159966792.1">
    <property type="nucleotide sequence ID" value="NZ_APKE01000128.1"/>
</dbReference>
<protein>
    <submittedName>
        <fullName evidence="1">Uncharacterized protein</fullName>
    </submittedName>
</protein>
<accession>A0A921TBJ4</accession>
<feature type="non-terminal residue" evidence="1">
    <location>
        <position position="67"/>
    </location>
</feature>
<gene>
    <name evidence="1" type="ORF">PMES_03387</name>
</gene>